<evidence type="ECO:0000259" key="20">
    <source>
        <dbReference type="PROSITE" id="PS50219"/>
    </source>
</evidence>
<dbReference type="PIRSF" id="PIRSF038145">
    <property type="entry name" value="Citron_Rho-interacting_kinase"/>
    <property type="match status" value="1"/>
</dbReference>
<dbReference type="SMART" id="SM00220">
    <property type="entry name" value="S_TKc"/>
    <property type="match status" value="1"/>
</dbReference>
<dbReference type="SUPFAM" id="SSF50729">
    <property type="entry name" value="PH domain-like"/>
    <property type="match status" value="1"/>
</dbReference>
<comment type="catalytic activity">
    <reaction evidence="12 13">
        <text>L-seryl-[protein] + ATP = O-phospho-L-seryl-[protein] + ADP + H(+)</text>
        <dbReference type="Rhea" id="RHEA:17989"/>
        <dbReference type="Rhea" id="RHEA-COMP:9863"/>
        <dbReference type="Rhea" id="RHEA-COMP:11604"/>
        <dbReference type="ChEBI" id="CHEBI:15378"/>
        <dbReference type="ChEBI" id="CHEBI:29999"/>
        <dbReference type="ChEBI" id="CHEBI:30616"/>
        <dbReference type="ChEBI" id="CHEBI:83421"/>
        <dbReference type="ChEBI" id="CHEBI:456216"/>
        <dbReference type="EC" id="2.7.11.1"/>
    </reaction>
</comment>
<feature type="domain" description="Phorbol-ester/DAG-type" evidence="19">
    <location>
        <begin position="1384"/>
        <end position="1433"/>
    </location>
</feature>
<dbReference type="InterPro" id="IPR017405">
    <property type="entry name" value="Citron_Rho-interacting_kinase"/>
</dbReference>
<keyword evidence="9 13" id="KW-0067">ATP-binding</keyword>
<feature type="region of interest" description="Disordered" evidence="16">
    <location>
        <begin position="387"/>
        <end position="411"/>
    </location>
</feature>
<feature type="domain" description="AGC-kinase C-terminal" evidence="21">
    <location>
        <begin position="364"/>
        <end position="436"/>
    </location>
</feature>
<feature type="compositionally biased region" description="Polar residues" evidence="16">
    <location>
        <begin position="8"/>
        <end position="23"/>
    </location>
</feature>
<dbReference type="InterPro" id="IPR046349">
    <property type="entry name" value="C1-like_sf"/>
</dbReference>
<feature type="binding site" evidence="14">
    <location>
        <position position="128"/>
    </location>
    <ligand>
        <name>ATP</name>
        <dbReference type="ChEBI" id="CHEBI:30616"/>
    </ligand>
</feature>
<dbReference type="SMART" id="SM00133">
    <property type="entry name" value="S_TK_X"/>
    <property type="match status" value="1"/>
</dbReference>
<dbReference type="SMART" id="SM00233">
    <property type="entry name" value="PH"/>
    <property type="match status" value="1"/>
</dbReference>
<dbReference type="InterPro" id="IPR001849">
    <property type="entry name" value="PH_domain"/>
</dbReference>
<keyword evidence="4 13" id="KW-0479">Metal-binding</keyword>
<dbReference type="FunFam" id="3.30.60.20:FF:000018">
    <property type="entry name" value="Citron rho-interacting serine/threonine kinase"/>
    <property type="match status" value="1"/>
</dbReference>
<comment type="similarity">
    <text evidence="13">Belongs to the protein kinase superfamily. AGC Ser/Thr protein kinase family.</text>
</comment>
<dbReference type="InterPro" id="IPR001180">
    <property type="entry name" value="CNH_dom"/>
</dbReference>
<organism evidence="22 23">
    <name type="scientific">Oreochromis aureus</name>
    <name type="common">Israeli tilapia</name>
    <name type="synonym">Chromis aureus</name>
    <dbReference type="NCBI Taxonomy" id="47969"/>
    <lineage>
        <taxon>Eukaryota</taxon>
        <taxon>Metazoa</taxon>
        <taxon>Chordata</taxon>
        <taxon>Craniata</taxon>
        <taxon>Vertebrata</taxon>
        <taxon>Euteleostomi</taxon>
        <taxon>Actinopterygii</taxon>
        <taxon>Neopterygii</taxon>
        <taxon>Teleostei</taxon>
        <taxon>Neoteleostei</taxon>
        <taxon>Acanthomorphata</taxon>
        <taxon>Ovalentaria</taxon>
        <taxon>Cichlomorphae</taxon>
        <taxon>Cichliformes</taxon>
        <taxon>Cichlidae</taxon>
        <taxon>African cichlids</taxon>
        <taxon>Pseudocrenilabrinae</taxon>
        <taxon>Oreochromini</taxon>
        <taxon>Oreochromis</taxon>
    </lineage>
</organism>
<dbReference type="PROSITE" id="PS50011">
    <property type="entry name" value="PROTEIN_KINASE_DOM"/>
    <property type="match status" value="1"/>
</dbReference>
<dbReference type="Gene3D" id="2.30.29.30">
    <property type="entry name" value="Pleckstrin-homology domain (PH domain)/Phosphotyrosine-binding domain (PTB)"/>
    <property type="match status" value="1"/>
</dbReference>
<dbReference type="OMA" id="EGETHQK"/>
<dbReference type="PANTHER" id="PTHR22988:SF71">
    <property type="entry name" value="CITRON RHO-INTERACTING KINASE"/>
    <property type="match status" value="1"/>
</dbReference>
<evidence type="ECO:0000256" key="16">
    <source>
        <dbReference type="SAM" id="MobiDB-lite"/>
    </source>
</evidence>
<dbReference type="Pfam" id="PF00780">
    <property type="entry name" value="CNH"/>
    <property type="match status" value="1"/>
</dbReference>
<reference evidence="22" key="2">
    <citation type="submission" date="2025-09" db="UniProtKB">
        <authorList>
            <consortium name="Ensembl"/>
        </authorList>
    </citation>
    <scope>IDENTIFICATION</scope>
</reference>
<evidence type="ECO:0000256" key="13">
    <source>
        <dbReference type="PIRNR" id="PIRNR038145"/>
    </source>
</evidence>
<evidence type="ECO:0000313" key="22">
    <source>
        <dbReference type="Ensembl" id="ENSOABP00000034288.2"/>
    </source>
</evidence>
<keyword evidence="23" id="KW-1185">Reference proteome</keyword>
<reference evidence="22" key="1">
    <citation type="submission" date="2025-08" db="UniProtKB">
        <authorList>
            <consortium name="Ensembl"/>
        </authorList>
    </citation>
    <scope>IDENTIFICATION</scope>
</reference>
<dbReference type="InterPro" id="IPR002219">
    <property type="entry name" value="PKC_DAG/PE"/>
</dbReference>
<feature type="region of interest" description="Disordered" evidence="16">
    <location>
        <begin position="1958"/>
        <end position="2037"/>
    </location>
</feature>
<dbReference type="SMART" id="SM00109">
    <property type="entry name" value="C1"/>
    <property type="match status" value="1"/>
</dbReference>
<dbReference type="GO" id="GO:0000281">
    <property type="term" value="P:mitotic cytokinesis"/>
    <property type="evidence" value="ECO:0007669"/>
    <property type="project" value="UniProtKB-UniRule"/>
</dbReference>
<feature type="compositionally biased region" description="Basic and acidic residues" evidence="16">
    <location>
        <begin position="1090"/>
        <end position="1120"/>
    </location>
</feature>
<evidence type="ECO:0000256" key="1">
    <source>
        <dbReference type="ARBA" id="ARBA00022527"/>
    </source>
</evidence>
<dbReference type="InterPro" id="IPR008271">
    <property type="entry name" value="Ser/Thr_kinase_AS"/>
</dbReference>
<feature type="compositionally biased region" description="Low complexity" evidence="16">
    <location>
        <begin position="396"/>
        <end position="411"/>
    </location>
</feature>
<dbReference type="PROSITE" id="PS50219">
    <property type="entry name" value="CNH"/>
    <property type="match status" value="1"/>
</dbReference>
<dbReference type="InterPro" id="IPR037708">
    <property type="entry name" value="CRIK_dom"/>
</dbReference>
<name>A0A668U5Y9_OREAU</name>
<dbReference type="GO" id="GO:0008270">
    <property type="term" value="F:zinc ion binding"/>
    <property type="evidence" value="ECO:0007669"/>
    <property type="project" value="UniProtKB-KW"/>
</dbReference>
<dbReference type="SUPFAM" id="SSF56112">
    <property type="entry name" value="Protein kinase-like (PK-like)"/>
    <property type="match status" value="1"/>
</dbReference>
<dbReference type="FunFam" id="1.10.510.10:FF:000751">
    <property type="entry name" value="Non-specific serine/threonine protein kinase"/>
    <property type="match status" value="1"/>
</dbReference>
<evidence type="ECO:0000256" key="9">
    <source>
        <dbReference type="ARBA" id="ARBA00022840"/>
    </source>
</evidence>
<dbReference type="FunFam" id="2.30.29.30:FF:000081">
    <property type="entry name" value="Citron rho-interacting serine/threonine kinase"/>
    <property type="match status" value="1"/>
</dbReference>
<protein>
    <recommendedName>
        <fullName evidence="13">Citron Rho-interacting kinase</fullName>
        <ecNumber evidence="13">2.7.11.1</ecNumber>
    </recommendedName>
</protein>
<feature type="domain" description="Protein kinase" evidence="18">
    <location>
        <begin position="99"/>
        <end position="363"/>
    </location>
</feature>
<feature type="coiled-coil region" evidence="15">
    <location>
        <begin position="456"/>
        <end position="830"/>
    </location>
</feature>
<dbReference type="PROSITE" id="PS50081">
    <property type="entry name" value="ZF_DAG_PE_2"/>
    <property type="match status" value="1"/>
</dbReference>
<gene>
    <name evidence="22" type="primary">cita</name>
</gene>
<dbReference type="InterPro" id="IPR011009">
    <property type="entry name" value="Kinase-like_dom_sf"/>
</dbReference>
<feature type="region of interest" description="Disordered" evidence="16">
    <location>
        <begin position="1346"/>
        <end position="1366"/>
    </location>
</feature>
<evidence type="ECO:0000256" key="6">
    <source>
        <dbReference type="ARBA" id="ARBA00022771"/>
    </source>
</evidence>
<dbReference type="Pfam" id="PF00069">
    <property type="entry name" value="Pkinase"/>
    <property type="match status" value="1"/>
</dbReference>
<evidence type="ECO:0000256" key="10">
    <source>
        <dbReference type="ARBA" id="ARBA00023054"/>
    </source>
</evidence>
<feature type="coiled-coil region" evidence="15">
    <location>
        <begin position="1281"/>
        <end position="1322"/>
    </location>
</feature>
<dbReference type="Pfam" id="PF00169">
    <property type="entry name" value="PH"/>
    <property type="match status" value="1"/>
</dbReference>
<sequence>MLKFKYVSQGNLKTPSSSADPITSRSSRLNQLFQGRLSLCGEQGGCTLGREEFLEALLLLYQECTSPELMKIHHVANFVNKFSEVVSELRALQPGLQDFDLRAVVGRGRFAEVRVVREKATGGVCALKVMKKTVLRTQENVIFHEEERRILALNSSPWIPQLLYAFQDKDHVYLAMEYLPGGDLMSLLNRYEDQFDESMARFYLAELVEAIHAVHQLGYVHRDVKPENILIDRTGHIKLADFGSAARLTANKTVATPTVPVGTQDFLSPEVLTAMNGGSNSTYGVECDWWSLGVIAYEMIYARSPFSEATSTKTIYNILNFQRCLKFPEEPRTSKQFVDLVQSLLCGAKERLGFQGLHCHSFFSSVDWNNLRQVLPPFVPALHAEDDTSNFEEPEQAAPWPASAAQQGAPPAGFQGQDLPFLGWFFSRALILLAKTESVSAGLNSPAKTNSMEKKLHLKSKELQETQDKCHKMEQEISRFQRKMTDLESVLHQKDVELKASETQRSILEQDLATYITECSSLKRSLEEARVEVSREDDKAMQLLHDIREQSNKLQEIKEQEYHAQLEEMQVTIRQLEEDLSAARRRSDLYEAELRDSRQTSEELKRKAVEYQQRIQKVCKCVYTNSEQQVKIQELQDKLSKAVKASTEATELLQNVRQAKERLERDLERLKGKTDSSDTLKRRLRETEEGRKTLENQVKRLEMVERRENKLKDDIQTKSQQIQQMAEKILELEENLRDAQSTAQRMETQLVQKERLYEDKIKVLEAQMKADLADKESLEARRAQQEEESRENCKLISEQKATINAMDSKMKNLEQRIAELSEANKLAANSSIYTQKNMKAQEEMISELRQQKFYLESQAGKLEAQNAKLEEHLEKMSQQEQTKRTRLLELESRLREMGLEHEEEKLEIKRQVSELTLSLQERESQISSLQAARLALESQLQQAKTELEETTAEAEEEITALRNHRDDIQRKFDALRDSCSVITDLEEQLTQLSQENAELNRQNFYLSKQLDEASDEREDRLQLSQEVDRLRREVADREMHLNNQKQNIETLKTTCSMLEEQVVELESLNDELLEKERQWEAWRAALEDEKSQAERRSRDMQRLLDNEKQNRLRADQRSTESRQAVELAVKEHKAEILALQQALKEQRLKAESLSDTLNDLEKKHAMLEMNARSLQQKLETERELKQRLMEEQAKLQQQMDLQKSHIFRLTQGLQDALDQTDMLKTERTDLEYQLENIQAVYSHEKVKMEGTISQQTKLIDFLQAKMDQPTKKKKPAVPLQYSDMKLALEKERSRCAELEEALQKMRIELRSLREEAAHFKAQDHVAPSTPAQARHQILMSAIVKSPEHQPNPSSLLNPSTRCKETSTPEEFGHRVKERMHHNIPHRFTVGLNMRAAKCAVCLDTVHFGRQAATCLECHTICHPKCSPCLPATCGLPAEYATHFSEALCREKANSPALQVKEASGHVRLEGWMKQPRNGKRGQQGWERKYVVLDGTKVSIYDTEPREEFELCLPDGEVTVHGAVGASELINTAKSDIPYVLKLESHPHTTCWPGQSLYFMAPSFPDKQRWVAVLESVVGGSRGSREKVDSDAKLLGNSLLKLEGDDRLDINCTLPLTDQIVLVGSEEGLYALNVIKNSLTHIPGLTSVFQIQILKELDKLLMITGEERALCLVEIKKVKQSLSQSHLPAQPDLNPFIFETVKGCHLFSSGKIDNGLCICAAMPNKITILRHNQGLNKFCIRKEIETSEPCSCIHFTGYSIIIGTNKFYEIEMKQYVLEEFLDKNDVTLASAVFAASSHSFPISIIQVTTAPQKDEYLLCFHEFGVFVDAYGRRSRSEDIKWSRLPLSFAYREPYLFVTYFNSLDVIEIQGHAALGPHSYAHLDIPNPRYLGPAISSGAIYLASSYQNKLRVICCKGNLVQSQDDVHRGRFLSTLHSSVLPNKRGPPSYNEHISKRLAANPLVHGDPGTPHRYREARTEFRRDKSPSRPLEREKSPGRMMMDVRRERSPGRFEERQRLHTGSGRTPINPVNKVWDQSSV</sequence>
<evidence type="ECO:0000256" key="7">
    <source>
        <dbReference type="ARBA" id="ARBA00022777"/>
    </source>
</evidence>
<dbReference type="EC" id="2.7.11.1" evidence="13"/>
<dbReference type="PROSITE" id="PS00479">
    <property type="entry name" value="ZF_DAG_PE_1"/>
    <property type="match status" value="1"/>
</dbReference>
<dbReference type="InterPro" id="IPR017441">
    <property type="entry name" value="Protein_kinase_ATP_BS"/>
</dbReference>
<evidence type="ECO:0000256" key="5">
    <source>
        <dbReference type="ARBA" id="ARBA00022741"/>
    </source>
</evidence>
<dbReference type="Ensembl" id="ENSOABT00000035240.2">
    <property type="protein sequence ID" value="ENSOABP00000034288.2"/>
    <property type="gene ID" value="ENSOABG00000015737.2"/>
</dbReference>
<keyword evidence="3 13" id="KW-0808">Transferase</keyword>
<keyword evidence="13" id="KW-0963">Cytoplasm</keyword>
<keyword evidence="6" id="KW-0863">Zinc-finger</keyword>
<evidence type="ECO:0000256" key="8">
    <source>
        <dbReference type="ARBA" id="ARBA00022833"/>
    </source>
</evidence>
<dbReference type="SMART" id="SM00036">
    <property type="entry name" value="CNH"/>
    <property type="match status" value="1"/>
</dbReference>
<proteinExistence type="inferred from homology"/>
<feature type="compositionally biased region" description="Polar residues" evidence="16">
    <location>
        <begin position="1348"/>
        <end position="1360"/>
    </location>
</feature>
<evidence type="ECO:0000259" key="17">
    <source>
        <dbReference type="PROSITE" id="PS50003"/>
    </source>
</evidence>
<dbReference type="Gene3D" id="1.10.510.10">
    <property type="entry name" value="Transferase(Phosphotransferase) domain 1"/>
    <property type="match status" value="1"/>
</dbReference>
<dbReference type="Proteomes" id="UP000472276">
    <property type="component" value="Unassembled WGS sequence"/>
</dbReference>
<dbReference type="GO" id="GO:0005524">
    <property type="term" value="F:ATP binding"/>
    <property type="evidence" value="ECO:0007669"/>
    <property type="project" value="UniProtKB-UniRule"/>
</dbReference>
<evidence type="ECO:0000259" key="19">
    <source>
        <dbReference type="PROSITE" id="PS50081"/>
    </source>
</evidence>
<evidence type="ECO:0000256" key="15">
    <source>
        <dbReference type="SAM" id="Coils"/>
    </source>
</evidence>
<dbReference type="InterPro" id="IPR050839">
    <property type="entry name" value="Rho-assoc_Ser/Thr_Kinase"/>
</dbReference>
<feature type="domain" description="CNH" evidence="20">
    <location>
        <begin position="1606"/>
        <end position="1896"/>
    </location>
</feature>
<keyword evidence="10 15" id="KW-0175">Coiled coil</keyword>
<evidence type="ECO:0000313" key="23">
    <source>
        <dbReference type="Proteomes" id="UP000472276"/>
    </source>
</evidence>
<keyword evidence="7 13" id="KW-0418">Kinase</keyword>
<dbReference type="Gene3D" id="3.30.200.20">
    <property type="entry name" value="Phosphorylase Kinase, domain 1"/>
    <property type="match status" value="1"/>
</dbReference>
<dbReference type="Gene3D" id="3.30.60.20">
    <property type="match status" value="1"/>
</dbReference>
<evidence type="ECO:0000256" key="14">
    <source>
        <dbReference type="PROSITE-ProRule" id="PRU10141"/>
    </source>
</evidence>
<keyword evidence="8" id="KW-0862">Zinc</keyword>
<dbReference type="SUPFAM" id="SSF57889">
    <property type="entry name" value="Cysteine-rich domain"/>
    <property type="match status" value="1"/>
</dbReference>
<comment type="function">
    <text evidence="13">Plays a role in cytokinesis. Displays serine/threonine protein kinase activity.</text>
</comment>
<dbReference type="InterPro" id="IPR000719">
    <property type="entry name" value="Prot_kinase_dom"/>
</dbReference>
<evidence type="ECO:0000256" key="2">
    <source>
        <dbReference type="ARBA" id="ARBA00022553"/>
    </source>
</evidence>
<evidence type="ECO:0000259" key="21">
    <source>
        <dbReference type="PROSITE" id="PS51285"/>
    </source>
</evidence>
<dbReference type="PROSITE" id="PS51285">
    <property type="entry name" value="AGC_KINASE_CTER"/>
    <property type="match status" value="1"/>
</dbReference>
<keyword evidence="5 13" id="KW-0547">Nucleotide-binding</keyword>
<evidence type="ECO:0000259" key="18">
    <source>
        <dbReference type="PROSITE" id="PS50011"/>
    </source>
</evidence>
<evidence type="ECO:0000256" key="4">
    <source>
        <dbReference type="ARBA" id="ARBA00022723"/>
    </source>
</evidence>
<dbReference type="PROSITE" id="PS00108">
    <property type="entry name" value="PROTEIN_KINASE_ST"/>
    <property type="match status" value="1"/>
</dbReference>
<dbReference type="InterPro" id="IPR000961">
    <property type="entry name" value="AGC-kinase_C"/>
</dbReference>
<evidence type="ECO:0000256" key="3">
    <source>
        <dbReference type="ARBA" id="ARBA00022679"/>
    </source>
</evidence>
<feature type="region of interest" description="Disordered" evidence="16">
    <location>
        <begin position="1"/>
        <end position="23"/>
    </location>
</feature>
<feature type="compositionally biased region" description="Basic and acidic residues" evidence="16">
    <location>
        <begin position="1970"/>
        <end position="2015"/>
    </location>
</feature>
<keyword evidence="2" id="KW-0597">Phosphoprotein</keyword>
<evidence type="ECO:0000256" key="11">
    <source>
        <dbReference type="ARBA" id="ARBA00047899"/>
    </source>
</evidence>
<keyword evidence="1 13" id="KW-0723">Serine/threonine-protein kinase</keyword>
<feature type="domain" description="PH" evidence="17">
    <location>
        <begin position="1465"/>
        <end position="1578"/>
    </location>
</feature>
<comment type="subcellular location">
    <subcellularLocation>
        <location evidence="13">Cytoplasm</location>
    </subcellularLocation>
</comment>
<evidence type="ECO:0000256" key="12">
    <source>
        <dbReference type="ARBA" id="ARBA00048679"/>
    </source>
</evidence>
<dbReference type="GO" id="GO:0005737">
    <property type="term" value="C:cytoplasm"/>
    <property type="evidence" value="ECO:0007669"/>
    <property type="project" value="UniProtKB-SubCell"/>
</dbReference>
<dbReference type="GO" id="GO:0004674">
    <property type="term" value="F:protein serine/threonine kinase activity"/>
    <property type="evidence" value="ECO:0007669"/>
    <property type="project" value="UniProtKB-KW"/>
</dbReference>
<dbReference type="PROSITE" id="PS50003">
    <property type="entry name" value="PH_DOMAIN"/>
    <property type="match status" value="1"/>
</dbReference>
<dbReference type="CDD" id="cd05601">
    <property type="entry name" value="STKc_CRIK"/>
    <property type="match status" value="1"/>
</dbReference>
<dbReference type="CDD" id="cd20814">
    <property type="entry name" value="CRIK"/>
    <property type="match status" value="1"/>
</dbReference>
<accession>A0A668U5Y9</accession>
<feature type="region of interest" description="Disordered" evidence="16">
    <location>
        <begin position="1090"/>
        <end position="1121"/>
    </location>
</feature>
<dbReference type="PROSITE" id="PS00107">
    <property type="entry name" value="PROTEIN_KINASE_ATP"/>
    <property type="match status" value="1"/>
</dbReference>
<dbReference type="PANTHER" id="PTHR22988">
    <property type="entry name" value="MYOTONIC DYSTROPHY S/T KINASE-RELATED"/>
    <property type="match status" value="1"/>
</dbReference>
<comment type="catalytic activity">
    <reaction evidence="11 13">
        <text>L-threonyl-[protein] + ATP = O-phospho-L-threonyl-[protein] + ADP + H(+)</text>
        <dbReference type="Rhea" id="RHEA:46608"/>
        <dbReference type="Rhea" id="RHEA-COMP:11060"/>
        <dbReference type="Rhea" id="RHEA-COMP:11605"/>
        <dbReference type="ChEBI" id="CHEBI:15378"/>
        <dbReference type="ChEBI" id="CHEBI:30013"/>
        <dbReference type="ChEBI" id="CHEBI:30616"/>
        <dbReference type="ChEBI" id="CHEBI:61977"/>
        <dbReference type="ChEBI" id="CHEBI:456216"/>
        <dbReference type="EC" id="2.7.11.1"/>
    </reaction>
</comment>
<dbReference type="InterPro" id="IPR011993">
    <property type="entry name" value="PH-like_dom_sf"/>
</dbReference>